<dbReference type="RefSeq" id="WP_169204248.1">
    <property type="nucleotide sequence ID" value="NZ_WTVP01000113.1"/>
</dbReference>
<accession>A0ABX1P1I0</accession>
<sequence length="279" mass="30588">MRSRGPAHCLCYTCPLPRKPPSPFSTEYFQTMANIQPVTFAKYGKKRWQHFSSYAFAARTALVPLMLTEVRNAASAFPIGFAKHQNNCFPVAILGLEAETNVFVDEQGQWLGAYTPAAFRAWPFSVSYAERGEKLLCVDEDSGLITDPPDGEAFFNEDETLSEALQGVMHFLARFTQDRAPSLGACAALEAAGLLQPWTATVRTDRRQWTMDQFLRIDEEALNKLGTSTLASLHKVGAISLAYSQLHSMAHLPLVGRLAEQRLSQADAAAGAETVSPGA</sequence>
<dbReference type="Proteomes" id="UP000633943">
    <property type="component" value="Unassembled WGS sequence"/>
</dbReference>
<evidence type="ECO:0008006" key="3">
    <source>
        <dbReference type="Google" id="ProtNLM"/>
    </source>
</evidence>
<reference evidence="1 2" key="1">
    <citation type="submission" date="2019-12" db="EMBL/GenBank/DDBJ databases">
        <title>Comparative genomics gives insights into the taxonomy of the Azoarcus-Aromatoleum group and reveals separate origins of nif in the plant-associated Azoarcus and non-plant-associated Aromatoleum sub-groups.</title>
        <authorList>
            <person name="Lafos M."/>
            <person name="Maluk M."/>
            <person name="Batista M."/>
            <person name="Junghare M."/>
            <person name="Carmona M."/>
            <person name="Faoro H."/>
            <person name="Cruz L.M."/>
            <person name="Battistoni F."/>
            <person name="De Souza E."/>
            <person name="Pedrosa F."/>
            <person name="Chen W.-M."/>
            <person name="Poole P.S."/>
            <person name="Dixon R.A."/>
            <person name="James E.K."/>
        </authorList>
    </citation>
    <scope>NUCLEOTIDE SEQUENCE [LARGE SCALE GENOMIC DNA]</scope>
    <source>
        <strain evidence="1 2">PbN1</strain>
    </source>
</reference>
<dbReference type="Pfam" id="PF07277">
    <property type="entry name" value="SapC"/>
    <property type="match status" value="1"/>
</dbReference>
<organism evidence="1 2">
    <name type="scientific">Aromatoleum bremense</name>
    <dbReference type="NCBI Taxonomy" id="76115"/>
    <lineage>
        <taxon>Bacteria</taxon>
        <taxon>Pseudomonadati</taxon>
        <taxon>Pseudomonadota</taxon>
        <taxon>Betaproteobacteria</taxon>
        <taxon>Rhodocyclales</taxon>
        <taxon>Rhodocyclaceae</taxon>
        <taxon>Aromatoleum</taxon>
    </lineage>
</organism>
<evidence type="ECO:0000313" key="2">
    <source>
        <dbReference type="Proteomes" id="UP000633943"/>
    </source>
</evidence>
<keyword evidence="2" id="KW-1185">Reference proteome</keyword>
<comment type="caution">
    <text evidence="1">The sequence shown here is derived from an EMBL/GenBank/DDBJ whole genome shotgun (WGS) entry which is preliminary data.</text>
</comment>
<proteinExistence type="predicted"/>
<evidence type="ECO:0000313" key="1">
    <source>
        <dbReference type="EMBL" id="NMG17767.1"/>
    </source>
</evidence>
<name>A0ABX1P1I0_9RHOO</name>
<gene>
    <name evidence="1" type="ORF">GPA24_20000</name>
</gene>
<protein>
    <recommendedName>
        <fullName evidence="3">SapC family protein</fullName>
    </recommendedName>
</protein>
<dbReference type="EMBL" id="WTVP01000113">
    <property type="protein sequence ID" value="NMG17767.1"/>
    <property type="molecule type" value="Genomic_DNA"/>
</dbReference>
<dbReference type="InterPro" id="IPR010836">
    <property type="entry name" value="SapC"/>
</dbReference>